<keyword evidence="6" id="KW-0408">Iron</keyword>
<dbReference type="GO" id="GO:0018576">
    <property type="term" value="F:catechol 1,2-dioxygenase activity"/>
    <property type="evidence" value="ECO:0007669"/>
    <property type="project" value="InterPro"/>
</dbReference>
<feature type="domain" description="Intradiol ring-cleavage dioxygenases" evidence="7">
    <location>
        <begin position="143"/>
        <end position="171"/>
    </location>
</feature>
<protein>
    <submittedName>
        <fullName evidence="8">ARAD1D18458p</fullName>
    </submittedName>
</protein>
<dbReference type="Pfam" id="PF00775">
    <property type="entry name" value="Dioxygenase_C"/>
    <property type="match status" value="1"/>
</dbReference>
<evidence type="ECO:0000256" key="6">
    <source>
        <dbReference type="ARBA" id="ARBA00023004"/>
    </source>
</evidence>
<evidence type="ECO:0000313" key="8">
    <source>
        <dbReference type="EMBL" id="CDP37745.1"/>
    </source>
</evidence>
<dbReference type="EMBL" id="HG937694">
    <property type="protein sequence ID" value="CDP37745.1"/>
    <property type="molecule type" value="Genomic_DNA"/>
</dbReference>
<name>A0A060T9I8_BLAAD</name>
<evidence type="ECO:0000256" key="2">
    <source>
        <dbReference type="ARBA" id="ARBA00007825"/>
    </source>
</evidence>
<dbReference type="InterPro" id="IPR007535">
    <property type="entry name" value="Catechol_dOase_N"/>
</dbReference>
<gene>
    <name evidence="8" type="ORF">GNLVRS02_ARAD1D18458g</name>
</gene>
<dbReference type="SUPFAM" id="SSF49482">
    <property type="entry name" value="Aromatic compound dioxygenase"/>
    <property type="match status" value="1"/>
</dbReference>
<dbReference type="AlphaFoldDB" id="A0A060T9I8"/>
<sequence>MAGSGLEGYEATSKEDMWDRFFTTQAVEANSKGKDPRMTFIISRLIPHLHDFAREVRLTFEEWQLGLKFLVDVGKTCTDVRHEFILLSDVLGLSVLVDAMSHVKAKNATPGTLLGPFHTEDANVFEQGECIVSKENEGDPLTLYGTVRDIHGNPIPNVSIDIWETDETGHYDTQYDDRNGPDYRGIIYTDAEGKYLIKGIVPVSYPIPHDGPVGRFLTYVGRHPYRPAHIHFKLEKEGYDNLITGLYMKGDKYSGEDAVFGEKKELTVEPKKFGDQKLAEKYMSNADDYFINFDITLMSTKESMELFDAQSRRDLKTLGIDAKVVNGVPIADLD</sequence>
<keyword evidence="3" id="KW-0479">Metal-binding</keyword>
<dbReference type="GO" id="GO:0008199">
    <property type="term" value="F:ferric iron binding"/>
    <property type="evidence" value="ECO:0007669"/>
    <property type="project" value="InterPro"/>
</dbReference>
<evidence type="ECO:0000256" key="5">
    <source>
        <dbReference type="ARBA" id="ARBA00023002"/>
    </source>
</evidence>
<evidence type="ECO:0000256" key="1">
    <source>
        <dbReference type="ARBA" id="ARBA00001965"/>
    </source>
</evidence>
<dbReference type="PROSITE" id="PS00083">
    <property type="entry name" value="INTRADIOL_DIOXYGENAS"/>
    <property type="match status" value="1"/>
</dbReference>
<dbReference type="InterPro" id="IPR015889">
    <property type="entry name" value="Intradiol_dOase_core"/>
</dbReference>
<keyword evidence="4" id="KW-0223">Dioxygenase</keyword>
<proteinExistence type="inferred from homology"/>
<evidence type="ECO:0000259" key="7">
    <source>
        <dbReference type="PROSITE" id="PS00083"/>
    </source>
</evidence>
<dbReference type="GO" id="GO:0009712">
    <property type="term" value="P:catechol-containing compound metabolic process"/>
    <property type="evidence" value="ECO:0007669"/>
    <property type="project" value="InterPro"/>
</dbReference>
<reference evidence="8" key="1">
    <citation type="submission" date="2014-02" db="EMBL/GenBank/DDBJ databases">
        <authorList>
            <person name="Genoscope - CEA"/>
        </authorList>
    </citation>
    <scope>NUCLEOTIDE SEQUENCE</scope>
    <source>
        <strain evidence="8">LS3</strain>
    </source>
</reference>
<dbReference type="PANTHER" id="PTHR33711:SF7">
    <property type="entry name" value="INTRADIOL RING-CLEAVAGE DIOXYGENASES DOMAIN-CONTAINING PROTEIN-RELATED"/>
    <property type="match status" value="1"/>
</dbReference>
<evidence type="ECO:0000256" key="4">
    <source>
        <dbReference type="ARBA" id="ARBA00022964"/>
    </source>
</evidence>
<organism evidence="8">
    <name type="scientific">Blastobotrys adeninivorans</name>
    <name type="common">Yeast</name>
    <name type="synonym">Arxula adeninivorans</name>
    <dbReference type="NCBI Taxonomy" id="409370"/>
    <lineage>
        <taxon>Eukaryota</taxon>
        <taxon>Fungi</taxon>
        <taxon>Dikarya</taxon>
        <taxon>Ascomycota</taxon>
        <taxon>Saccharomycotina</taxon>
        <taxon>Dipodascomycetes</taxon>
        <taxon>Dipodascales</taxon>
        <taxon>Trichomonascaceae</taxon>
        <taxon>Blastobotrys</taxon>
    </lineage>
</organism>
<dbReference type="Pfam" id="PF04444">
    <property type="entry name" value="Dioxygenase_N"/>
    <property type="match status" value="1"/>
</dbReference>
<dbReference type="PANTHER" id="PTHR33711">
    <property type="entry name" value="DIOXYGENASE, PUTATIVE (AFU_ORTHOLOGUE AFUA_2G02910)-RELATED"/>
    <property type="match status" value="1"/>
</dbReference>
<dbReference type="PhylomeDB" id="A0A060T9I8"/>
<dbReference type="Gene3D" id="2.60.130.10">
    <property type="entry name" value="Aromatic compound dioxygenase"/>
    <property type="match status" value="1"/>
</dbReference>
<evidence type="ECO:0000256" key="3">
    <source>
        <dbReference type="ARBA" id="ARBA00022723"/>
    </source>
</evidence>
<dbReference type="InterPro" id="IPR050770">
    <property type="entry name" value="Intradiol_RC_Dioxygenase"/>
</dbReference>
<comment type="cofactor">
    <cofactor evidence="1">
        <name>Fe(3+)</name>
        <dbReference type="ChEBI" id="CHEBI:29034"/>
    </cofactor>
</comment>
<comment type="similarity">
    <text evidence="2">Belongs to the intradiol ring-cleavage dioxygenase family.</text>
</comment>
<accession>A0A060T9I8</accession>
<reference evidence="8" key="2">
    <citation type="submission" date="2014-06" db="EMBL/GenBank/DDBJ databases">
        <title>The complete genome of Blastobotrys (Arxula) adeninivorans LS3 - a yeast of biotechnological interest.</title>
        <authorList>
            <person name="Kunze G."/>
            <person name="Gaillardin C."/>
            <person name="Czernicka M."/>
            <person name="Durrens P."/>
            <person name="Martin T."/>
            <person name="Boer E."/>
            <person name="Gabaldon T."/>
            <person name="Cruz J."/>
            <person name="Talla E."/>
            <person name="Marck C."/>
            <person name="Goffeau A."/>
            <person name="Barbe V."/>
            <person name="Baret P."/>
            <person name="Baronian K."/>
            <person name="Beier S."/>
            <person name="Bleykasten C."/>
            <person name="Bode R."/>
            <person name="Casaregola S."/>
            <person name="Despons L."/>
            <person name="Fairhead C."/>
            <person name="Giersberg M."/>
            <person name="Gierski P."/>
            <person name="Hahnel U."/>
            <person name="Hartmann A."/>
            <person name="Jankowska D."/>
            <person name="Jubin C."/>
            <person name="Jung P."/>
            <person name="Lafontaine I."/>
            <person name="Leh-Louis V."/>
            <person name="Lemaire M."/>
            <person name="Marcet-Houben M."/>
            <person name="Mascher M."/>
            <person name="Morel G."/>
            <person name="Richard G.-F."/>
            <person name="Riechen J."/>
            <person name="Sacerdot C."/>
            <person name="Sarkar A."/>
            <person name="Savel G."/>
            <person name="Schacherer J."/>
            <person name="Sherman D."/>
            <person name="Straub M.-L."/>
            <person name="Stein N."/>
            <person name="Thierry A."/>
            <person name="Trautwein-Schult A."/>
            <person name="Westhof E."/>
            <person name="Worch S."/>
            <person name="Dujon B."/>
            <person name="Souciet J.-L."/>
            <person name="Wincker P."/>
            <person name="Scholz U."/>
            <person name="Neuveglise N."/>
        </authorList>
    </citation>
    <scope>NUCLEOTIDE SEQUENCE</scope>
    <source>
        <strain evidence="8">LS3</strain>
    </source>
</reference>
<dbReference type="InterPro" id="IPR000627">
    <property type="entry name" value="Intradiol_dOase_C"/>
</dbReference>
<keyword evidence="5" id="KW-0560">Oxidoreductase</keyword>